<keyword evidence="6" id="KW-0732">Signal</keyword>
<dbReference type="Proteomes" id="UP000004079">
    <property type="component" value="Unassembled WGS sequence"/>
</dbReference>
<dbReference type="RefSeq" id="WP_004374982.1">
    <property type="nucleotide sequence ID" value="NZ_GG703888.1"/>
</dbReference>
<feature type="chain" id="PRO_5003027027" description="HYDIN/VesB/CFA65-like Ig-like domain-containing protein" evidence="6">
    <location>
        <begin position="21"/>
        <end position="353"/>
    </location>
</feature>
<gene>
    <name evidence="8" type="ORF">HMPREF0971_02650</name>
</gene>
<dbReference type="Pfam" id="PF22544">
    <property type="entry name" value="HYDIN_VesB_CFA65-like_Ig"/>
    <property type="match status" value="1"/>
</dbReference>
<keyword evidence="4" id="KW-0969">Cilium</keyword>
<dbReference type="GO" id="GO:0005737">
    <property type="term" value="C:cytoplasm"/>
    <property type="evidence" value="ECO:0007669"/>
    <property type="project" value="UniProtKB-SubCell"/>
</dbReference>
<evidence type="ECO:0000256" key="3">
    <source>
        <dbReference type="ARBA" id="ARBA00022490"/>
    </source>
</evidence>
<protein>
    <recommendedName>
        <fullName evidence="7">HYDIN/VesB/CFA65-like Ig-like domain-containing protein</fullName>
    </recommendedName>
</protein>
<evidence type="ECO:0000256" key="1">
    <source>
        <dbReference type="ARBA" id="ARBA00004138"/>
    </source>
</evidence>
<evidence type="ECO:0000256" key="5">
    <source>
        <dbReference type="ARBA" id="ARBA00023273"/>
    </source>
</evidence>
<name>D1QUG7_9BACT</name>
<evidence type="ECO:0000313" key="9">
    <source>
        <dbReference type="Proteomes" id="UP000004079"/>
    </source>
</evidence>
<dbReference type="InterPro" id="IPR053879">
    <property type="entry name" value="HYDIN_VesB_CFA65-like_Ig"/>
</dbReference>
<organism evidence="8 9">
    <name type="scientific">Segatella oris F0302</name>
    <dbReference type="NCBI Taxonomy" id="649760"/>
    <lineage>
        <taxon>Bacteria</taxon>
        <taxon>Pseudomonadati</taxon>
        <taxon>Bacteroidota</taxon>
        <taxon>Bacteroidia</taxon>
        <taxon>Bacteroidales</taxon>
        <taxon>Prevotellaceae</taxon>
        <taxon>Segatella</taxon>
    </lineage>
</organism>
<dbReference type="STRING" id="649760.HMPREF0971_02650"/>
<evidence type="ECO:0000256" key="2">
    <source>
        <dbReference type="ARBA" id="ARBA00004496"/>
    </source>
</evidence>
<dbReference type="AlphaFoldDB" id="D1QUG7"/>
<dbReference type="PANTHER" id="PTHR37833:SF1">
    <property type="entry name" value="SIGNAL PEPTIDE PROTEIN"/>
    <property type="match status" value="1"/>
</dbReference>
<comment type="caution">
    <text evidence="8">The sequence shown here is derived from an EMBL/GenBank/DDBJ whole genome shotgun (WGS) entry which is preliminary data.</text>
</comment>
<evidence type="ECO:0000256" key="6">
    <source>
        <dbReference type="SAM" id="SignalP"/>
    </source>
</evidence>
<keyword evidence="5" id="KW-0966">Cell projection</keyword>
<reference evidence="8 9" key="1">
    <citation type="submission" date="2009-11" db="EMBL/GenBank/DDBJ databases">
        <authorList>
            <person name="Weinstock G."/>
            <person name="Sodergren E."/>
            <person name="Clifton S."/>
            <person name="Fulton L."/>
            <person name="Fulton B."/>
            <person name="Courtney L."/>
            <person name="Fronick C."/>
            <person name="Harrison M."/>
            <person name="Strong C."/>
            <person name="Farmer C."/>
            <person name="Delahaunty K."/>
            <person name="Markovic C."/>
            <person name="Hall O."/>
            <person name="Minx P."/>
            <person name="Tomlinson C."/>
            <person name="Mitreva M."/>
            <person name="Nelson J."/>
            <person name="Hou S."/>
            <person name="Wollam A."/>
            <person name="Pepin K.H."/>
            <person name="Johnson M."/>
            <person name="Bhonagiri V."/>
            <person name="Nash W.E."/>
            <person name="Warren W."/>
            <person name="Chinwalla A."/>
            <person name="Mardis E.R."/>
            <person name="Wilson R.K."/>
        </authorList>
    </citation>
    <scope>NUCLEOTIDE SEQUENCE [LARGE SCALE GENOMIC DNA]</scope>
    <source>
        <strain evidence="8 9">F0302</strain>
    </source>
</reference>
<evidence type="ECO:0000256" key="4">
    <source>
        <dbReference type="ARBA" id="ARBA00023069"/>
    </source>
</evidence>
<evidence type="ECO:0000313" key="8">
    <source>
        <dbReference type="EMBL" id="EFB31091.1"/>
    </source>
</evidence>
<accession>D1QUG7</accession>
<feature type="signal peptide" evidence="6">
    <location>
        <begin position="1"/>
        <end position="20"/>
    </location>
</feature>
<sequence length="353" mass="39145">MKNKILIGCMLFSATLSAHAQRINANQNVINVGQVLFKQPVKAEFKLKNKGFKTLRIQDVKTSCGCTTASFPETVGVGKDFTVSAVYDAQTLGHFHKQVAIYSNAGKEPLVLTMQGVVVSEIKDFMGTYDFTLGDLKVDVNDIEFDDVNRGDRPLKKIHIFNNSNQVAQPVFMHLPSYLTAEMSPSRIAPHHSGTAVLHLDSRNLRDFGLTQTNIYLGFAPGDKVSEQKQLQVSTILLPAFRRMTEQELALAPKLRLSADSLDLGGFDGRKRIKGEIELTNTGRSPLEVRNLQMFSNGLEISLNKTKIEPGGQAKLKVTAIADQIKEPKRTLRILMITNDPDRGKVVIKINVR</sequence>
<dbReference type="EMBL" id="ACUZ02000046">
    <property type="protein sequence ID" value="EFB31091.1"/>
    <property type="molecule type" value="Genomic_DNA"/>
</dbReference>
<feature type="domain" description="HYDIN/VesB/CFA65-like Ig-like" evidence="7">
    <location>
        <begin position="253"/>
        <end position="346"/>
    </location>
</feature>
<evidence type="ECO:0000259" key="7">
    <source>
        <dbReference type="Pfam" id="PF22544"/>
    </source>
</evidence>
<dbReference type="InterPro" id="IPR013783">
    <property type="entry name" value="Ig-like_fold"/>
</dbReference>
<dbReference type="HOGENOM" id="CLU_051681_0_0_10"/>
<dbReference type="Pfam" id="PF07610">
    <property type="entry name" value="DUF1573"/>
    <property type="match status" value="1"/>
</dbReference>
<dbReference type="InterPro" id="IPR011467">
    <property type="entry name" value="DUF1573"/>
</dbReference>
<dbReference type="PANTHER" id="PTHR37833">
    <property type="entry name" value="LIPOPROTEIN-RELATED"/>
    <property type="match status" value="1"/>
</dbReference>
<proteinExistence type="predicted"/>
<comment type="subcellular location">
    <subcellularLocation>
        <location evidence="1">Cell projection</location>
        <location evidence="1">Cilium</location>
    </subcellularLocation>
    <subcellularLocation>
        <location evidence="2">Cytoplasm</location>
    </subcellularLocation>
</comment>
<dbReference type="Gene3D" id="2.60.40.10">
    <property type="entry name" value="Immunoglobulins"/>
    <property type="match status" value="3"/>
</dbReference>
<keyword evidence="3" id="KW-0963">Cytoplasm</keyword>